<dbReference type="eggNOG" id="COG2203">
    <property type="taxonomic scope" value="Bacteria"/>
</dbReference>
<dbReference type="InterPro" id="IPR003607">
    <property type="entry name" value="HD/PDEase_dom"/>
</dbReference>
<evidence type="ECO:0000259" key="1">
    <source>
        <dbReference type="PROSITE" id="PS51832"/>
    </source>
</evidence>
<protein>
    <submittedName>
        <fullName evidence="2">Metal dependent phosphohydrolase</fullName>
    </submittedName>
</protein>
<dbReference type="SUPFAM" id="SSF109604">
    <property type="entry name" value="HD-domain/PDEase-like"/>
    <property type="match status" value="1"/>
</dbReference>
<dbReference type="EMBL" id="DF820471">
    <property type="protein sequence ID" value="GAK59914.1"/>
    <property type="molecule type" value="Genomic_DNA"/>
</dbReference>
<dbReference type="InterPro" id="IPR037522">
    <property type="entry name" value="HD_GYP_dom"/>
</dbReference>
<dbReference type="PANTHER" id="PTHR43155">
    <property type="entry name" value="CYCLIC DI-GMP PHOSPHODIESTERASE PA4108-RELATED"/>
    <property type="match status" value="1"/>
</dbReference>
<evidence type="ECO:0000313" key="2">
    <source>
        <dbReference type="EMBL" id="GAK59914.1"/>
    </source>
</evidence>
<keyword evidence="3" id="KW-1185">Reference proteome</keyword>
<feature type="domain" description="HD-GYP" evidence="1">
    <location>
        <begin position="188"/>
        <end position="410"/>
    </location>
</feature>
<dbReference type="Pfam" id="PF01966">
    <property type="entry name" value="HD"/>
    <property type="match status" value="1"/>
</dbReference>
<organism evidence="2">
    <name type="scientific">Vecturithrix granuli</name>
    <dbReference type="NCBI Taxonomy" id="1499967"/>
    <lineage>
        <taxon>Bacteria</taxon>
        <taxon>Candidatus Moduliflexota</taxon>
        <taxon>Candidatus Vecturitrichia</taxon>
        <taxon>Candidatus Vecturitrichales</taxon>
        <taxon>Candidatus Vecturitrichaceae</taxon>
        <taxon>Candidatus Vecturithrix</taxon>
    </lineage>
</organism>
<dbReference type="Pfam" id="PF01590">
    <property type="entry name" value="GAF"/>
    <property type="match status" value="1"/>
</dbReference>
<evidence type="ECO:0000313" key="3">
    <source>
        <dbReference type="Proteomes" id="UP000030661"/>
    </source>
</evidence>
<dbReference type="InterPro" id="IPR006674">
    <property type="entry name" value="HD_domain"/>
</dbReference>
<dbReference type="AlphaFoldDB" id="A0A081C5Q9"/>
<sequence length="413" mass="46671">MEQSLQFQHLLELILEIEQIKDVDVLLDKILSSARMLVNADAGMIALVRHDHFERTVLQNHTLQQQLPPGKELAYPTHPMPIDEDSIMGYVAITGEMVNIPDVAHISVDEVLYRFHPQYDTDMQYVAQSMLAIPLKNCQDKVIGVMRLINAQNEHGTVIPFSEKDIPLIRLFASHAAMALERTHMEEALSTRMVSMIKLRCAPGETDAHRDRIAAYTAEIYTTWAQRRGIDQKTIRHYTQLVRRAAMLHDAGKVGISDNILQKPGRLNADEDEQMKQHTMEGARMLIGCQSVFEQSEFHQIAGEIALNHHEHWDGTGYPGHVDLNGHVLPGYADEHGNPRGKQGEEIPLFARIVAIADVYDELMFREGFAEEEAAAIVKSGRGTRFDPEMVDAFMACFDAIRSIRQCFPNKSD</sequence>
<name>A0A081C5Q9_VECG1</name>
<dbReference type="STRING" id="1499967.U27_06900"/>
<dbReference type="GO" id="GO:0016787">
    <property type="term" value="F:hydrolase activity"/>
    <property type="evidence" value="ECO:0007669"/>
    <property type="project" value="UniProtKB-KW"/>
</dbReference>
<dbReference type="Gene3D" id="3.30.450.40">
    <property type="match status" value="1"/>
</dbReference>
<dbReference type="Proteomes" id="UP000030661">
    <property type="component" value="Unassembled WGS sequence"/>
</dbReference>
<dbReference type="SUPFAM" id="SSF55781">
    <property type="entry name" value="GAF domain-like"/>
    <property type="match status" value="1"/>
</dbReference>
<dbReference type="CDD" id="cd00077">
    <property type="entry name" value="HDc"/>
    <property type="match status" value="1"/>
</dbReference>
<dbReference type="Gene3D" id="1.10.3210.10">
    <property type="entry name" value="Hypothetical protein af1432"/>
    <property type="match status" value="1"/>
</dbReference>
<reference evidence="2" key="1">
    <citation type="journal article" date="2015" name="PeerJ">
        <title>First genomic representation of candidate bacterial phylum KSB3 points to enhanced environmental sensing as a trigger of wastewater bulking.</title>
        <authorList>
            <person name="Sekiguchi Y."/>
            <person name="Ohashi A."/>
            <person name="Parks D.H."/>
            <person name="Yamauchi T."/>
            <person name="Tyson G.W."/>
            <person name="Hugenholtz P."/>
        </authorList>
    </citation>
    <scope>NUCLEOTIDE SEQUENCE [LARGE SCALE GENOMIC DNA]</scope>
</reference>
<proteinExistence type="predicted"/>
<gene>
    <name evidence="2" type="ORF">U27_06900</name>
</gene>
<dbReference type="PANTHER" id="PTHR43155:SF2">
    <property type="entry name" value="CYCLIC DI-GMP PHOSPHODIESTERASE PA4108"/>
    <property type="match status" value="1"/>
</dbReference>
<dbReference type="SMART" id="SM00065">
    <property type="entry name" value="GAF"/>
    <property type="match status" value="1"/>
</dbReference>
<keyword evidence="2" id="KW-0378">Hydrolase</keyword>
<dbReference type="eggNOG" id="COG3437">
    <property type="taxonomic scope" value="Bacteria"/>
</dbReference>
<dbReference type="InterPro" id="IPR003018">
    <property type="entry name" value="GAF"/>
</dbReference>
<dbReference type="PROSITE" id="PS51832">
    <property type="entry name" value="HD_GYP"/>
    <property type="match status" value="1"/>
</dbReference>
<dbReference type="SMART" id="SM00471">
    <property type="entry name" value="HDc"/>
    <property type="match status" value="1"/>
</dbReference>
<accession>A0A081C5Q9</accession>
<dbReference type="InterPro" id="IPR029016">
    <property type="entry name" value="GAF-like_dom_sf"/>
</dbReference>
<dbReference type="HOGENOM" id="CLU_000445_92_13_0"/>